<gene>
    <name evidence="2" type="primary">grpE</name>
    <name evidence="2" type="ORF">HP507_07900</name>
</gene>
<accession>A0ABX2M6P2</accession>
<dbReference type="PROSITE" id="PS01071">
    <property type="entry name" value="GRPE"/>
    <property type="match status" value="1"/>
</dbReference>
<dbReference type="RefSeq" id="WP_175351245.1">
    <property type="nucleotide sequence ID" value="NZ_BAAAWQ010000001.1"/>
</dbReference>
<dbReference type="Proteomes" id="UP000573001">
    <property type="component" value="Unassembled WGS sequence"/>
</dbReference>
<proteinExistence type="predicted"/>
<name>A0ABX2M6P2_9MICO</name>
<reference evidence="2 3" key="1">
    <citation type="submission" date="2020-05" db="EMBL/GenBank/DDBJ databases">
        <title>Genome Sequencing of Type Strains.</title>
        <authorList>
            <person name="Lemaire J.F."/>
            <person name="Inderbitzin P."/>
            <person name="Gregorio O.A."/>
            <person name="Collins S.B."/>
            <person name="Wespe N."/>
            <person name="Knight-Connoni V."/>
        </authorList>
    </citation>
    <scope>NUCLEOTIDE SEQUENCE [LARGE SCALE GENOMIC DNA]</scope>
    <source>
        <strain evidence="2 3">ATCC 19096</strain>
    </source>
</reference>
<dbReference type="InterPro" id="IPR009012">
    <property type="entry name" value="GrpE_head"/>
</dbReference>
<keyword evidence="1" id="KW-0143">Chaperone</keyword>
<protein>
    <submittedName>
        <fullName evidence="2">Nucleotide exchange factor GrpE</fullName>
    </submittedName>
</protein>
<sequence length="183" mass="19689">MSETTTPGVASTAPGVASTAPGVAEAVDGLREEVAQLRDLFVRRLAEDRARASLYATVQDQLRESQELLRSRALESLVLELLLAIDRLRDEPVSEALVDSAVDEVLEAFARRQVLPVEHDGGFDARFHEAVATVPADERTPVGSVVVVHRDGYRIGDRLLRPSRVTIAVAPRTTAADDGAVGV</sequence>
<keyword evidence="3" id="KW-1185">Reference proteome</keyword>
<dbReference type="EMBL" id="JABMCE010000072">
    <property type="protein sequence ID" value="NUU13754.1"/>
    <property type="molecule type" value="Genomic_DNA"/>
</dbReference>
<dbReference type="SUPFAM" id="SSF51064">
    <property type="entry name" value="Head domain of nucleotide exchange factor GrpE"/>
    <property type="match status" value="1"/>
</dbReference>
<evidence type="ECO:0000256" key="1">
    <source>
        <dbReference type="ARBA" id="ARBA00023186"/>
    </source>
</evidence>
<dbReference type="InterPro" id="IPR000740">
    <property type="entry name" value="GrpE"/>
</dbReference>
<evidence type="ECO:0000313" key="2">
    <source>
        <dbReference type="EMBL" id="NUU13754.1"/>
    </source>
</evidence>
<comment type="caution">
    <text evidence="2">The sequence shown here is derived from an EMBL/GenBank/DDBJ whole genome shotgun (WGS) entry which is preliminary data.</text>
</comment>
<dbReference type="Pfam" id="PF01025">
    <property type="entry name" value="GrpE"/>
    <property type="match status" value="1"/>
</dbReference>
<organism evidence="2 3">
    <name type="scientific">Curtobacterium pusillum</name>
    <dbReference type="NCBI Taxonomy" id="69373"/>
    <lineage>
        <taxon>Bacteria</taxon>
        <taxon>Bacillati</taxon>
        <taxon>Actinomycetota</taxon>
        <taxon>Actinomycetes</taxon>
        <taxon>Micrococcales</taxon>
        <taxon>Microbacteriaceae</taxon>
        <taxon>Curtobacterium</taxon>
    </lineage>
</organism>
<evidence type="ECO:0000313" key="3">
    <source>
        <dbReference type="Proteomes" id="UP000573001"/>
    </source>
</evidence>
<dbReference type="Gene3D" id="2.30.22.10">
    <property type="entry name" value="Head domain of nucleotide exchange factor GrpE"/>
    <property type="match status" value="1"/>
</dbReference>